<accession>A0A840Y1H3</accession>
<dbReference type="GO" id="GO:0005829">
    <property type="term" value="C:cytosol"/>
    <property type="evidence" value="ECO:0007669"/>
    <property type="project" value="TreeGrafter"/>
</dbReference>
<dbReference type="GO" id="GO:0019878">
    <property type="term" value="P:lysine biosynthetic process via aminoadipic acid"/>
    <property type="evidence" value="ECO:0007669"/>
    <property type="project" value="TreeGrafter"/>
</dbReference>
<dbReference type="InterPro" id="IPR037143">
    <property type="entry name" value="4-PPantetheinyl_Trfase_dom_sf"/>
</dbReference>
<reference evidence="4 5" key="1">
    <citation type="submission" date="2020-08" db="EMBL/GenBank/DDBJ databases">
        <title>Genomic Encyclopedia of Type Strains, Phase IV (KMG-IV): sequencing the most valuable type-strain genomes for metagenomic binning, comparative biology and taxonomic classification.</title>
        <authorList>
            <person name="Goeker M."/>
        </authorList>
    </citation>
    <scope>NUCLEOTIDE SEQUENCE [LARGE SCALE GENOMIC DNA]</scope>
    <source>
        <strain evidence="4 5">DSM 25622</strain>
    </source>
</reference>
<dbReference type="GO" id="GO:0008897">
    <property type="term" value="F:holo-[acyl-carrier-protein] synthase activity"/>
    <property type="evidence" value="ECO:0007669"/>
    <property type="project" value="InterPro"/>
</dbReference>
<sequence length="231" mass="25308">MREPHASPPIDVAIHVMSSDAFLRTEYELLESELCDAELDRARRFRSVRHRQAYVAAHALQRWQFARLGVPAGERGAPPADRRASLTHADGLVACALASEGAVGVDAEWLGGVADLSAVARHALAPGEQECLRIAAPGEARELFIRFWTAKEAVSKALGQGLALPFEGIVLAQDPLRVTALPPACGHPHEWHLEDRRVGDHRLALALRRPEGRGVVVRWETVTLERLVRGT</sequence>
<evidence type="ECO:0000313" key="4">
    <source>
        <dbReference type="EMBL" id="MBB5694968.1"/>
    </source>
</evidence>
<feature type="domain" description="4'-phosphopantetheinyl transferase" evidence="3">
    <location>
        <begin position="102"/>
        <end position="205"/>
    </location>
</feature>
<dbReference type="EC" id="2.7.8.-" evidence="4"/>
<dbReference type="Pfam" id="PF01648">
    <property type="entry name" value="ACPS"/>
    <property type="match status" value="1"/>
</dbReference>
<dbReference type="Gene3D" id="3.90.470.20">
    <property type="entry name" value="4'-phosphopantetheinyl transferase domain"/>
    <property type="match status" value="2"/>
</dbReference>
<organism evidence="4 5">
    <name type="scientific">Muricoccus pecuniae</name>
    <dbReference type="NCBI Taxonomy" id="693023"/>
    <lineage>
        <taxon>Bacteria</taxon>
        <taxon>Pseudomonadati</taxon>
        <taxon>Pseudomonadota</taxon>
        <taxon>Alphaproteobacteria</taxon>
        <taxon>Acetobacterales</taxon>
        <taxon>Roseomonadaceae</taxon>
        <taxon>Muricoccus</taxon>
    </lineage>
</organism>
<comment type="caution">
    <text evidence="4">The sequence shown here is derived from an EMBL/GenBank/DDBJ whole genome shotgun (WGS) entry which is preliminary data.</text>
</comment>
<dbReference type="AlphaFoldDB" id="A0A840Y1H3"/>
<proteinExistence type="inferred from homology"/>
<name>A0A840Y1H3_9PROT</name>
<dbReference type="GO" id="GO:0000287">
    <property type="term" value="F:magnesium ion binding"/>
    <property type="evidence" value="ECO:0007669"/>
    <property type="project" value="InterPro"/>
</dbReference>
<dbReference type="InterPro" id="IPR008278">
    <property type="entry name" value="4-PPantetheinyl_Trfase_dom"/>
</dbReference>
<evidence type="ECO:0000259" key="3">
    <source>
        <dbReference type="Pfam" id="PF01648"/>
    </source>
</evidence>
<dbReference type="PANTHER" id="PTHR12215">
    <property type="entry name" value="PHOSPHOPANTETHEINE TRANSFERASE"/>
    <property type="match status" value="1"/>
</dbReference>
<keyword evidence="2 4" id="KW-0808">Transferase</keyword>
<dbReference type="SUPFAM" id="SSF56214">
    <property type="entry name" value="4'-phosphopantetheinyl transferase"/>
    <property type="match status" value="2"/>
</dbReference>
<dbReference type="Proteomes" id="UP000580654">
    <property type="component" value="Unassembled WGS sequence"/>
</dbReference>
<gene>
    <name evidence="4" type="ORF">FHS87_003021</name>
</gene>
<evidence type="ECO:0000313" key="5">
    <source>
        <dbReference type="Proteomes" id="UP000580654"/>
    </source>
</evidence>
<dbReference type="RefSeq" id="WP_184519967.1">
    <property type="nucleotide sequence ID" value="NZ_JACIJD010000013.1"/>
</dbReference>
<evidence type="ECO:0000256" key="2">
    <source>
        <dbReference type="ARBA" id="ARBA00022679"/>
    </source>
</evidence>
<dbReference type="EMBL" id="JACIJD010000013">
    <property type="protein sequence ID" value="MBB5694968.1"/>
    <property type="molecule type" value="Genomic_DNA"/>
</dbReference>
<keyword evidence="5" id="KW-1185">Reference proteome</keyword>
<evidence type="ECO:0000256" key="1">
    <source>
        <dbReference type="ARBA" id="ARBA00010990"/>
    </source>
</evidence>
<comment type="similarity">
    <text evidence="1">Belongs to the P-Pant transferase superfamily. Gsp/Sfp/HetI/AcpT family.</text>
</comment>
<protein>
    <submittedName>
        <fullName evidence="4">4'-phosphopantetheinyl transferase</fullName>
        <ecNumber evidence="4">2.7.8.-</ecNumber>
    </submittedName>
</protein>
<dbReference type="InterPro" id="IPR050559">
    <property type="entry name" value="P-Pant_transferase_sf"/>
</dbReference>
<dbReference type="PANTHER" id="PTHR12215:SF10">
    <property type="entry name" value="L-AMINOADIPATE-SEMIALDEHYDE DEHYDROGENASE-PHOSPHOPANTETHEINYL TRANSFERASE"/>
    <property type="match status" value="1"/>
</dbReference>